<keyword evidence="2" id="KW-1185">Reference proteome</keyword>
<dbReference type="EMBL" id="BPLR01017814">
    <property type="protein sequence ID" value="GIY94692.1"/>
    <property type="molecule type" value="Genomic_DNA"/>
</dbReference>
<name>A0AAV4XHS1_CAEEX</name>
<gene>
    <name evidence="1" type="ORF">CEXT_187781</name>
</gene>
<protein>
    <submittedName>
        <fullName evidence="1">Uncharacterized protein</fullName>
    </submittedName>
</protein>
<dbReference type="Proteomes" id="UP001054945">
    <property type="component" value="Unassembled WGS sequence"/>
</dbReference>
<evidence type="ECO:0000313" key="2">
    <source>
        <dbReference type="Proteomes" id="UP001054945"/>
    </source>
</evidence>
<comment type="caution">
    <text evidence="1">The sequence shown here is derived from an EMBL/GenBank/DDBJ whole genome shotgun (WGS) entry which is preliminary data.</text>
</comment>
<sequence length="90" mass="9725">MREATGLAPGCDSENITISKQGKLGLEPAFVGILQMIAALTVSRSQGSVEPDLRVRNRAGCQIIPGLENGGVRSGRLHCQKAMWRCTKCW</sequence>
<evidence type="ECO:0000313" key="1">
    <source>
        <dbReference type="EMBL" id="GIY94692.1"/>
    </source>
</evidence>
<reference evidence="1 2" key="1">
    <citation type="submission" date="2021-06" db="EMBL/GenBank/DDBJ databases">
        <title>Caerostris extrusa draft genome.</title>
        <authorList>
            <person name="Kono N."/>
            <person name="Arakawa K."/>
        </authorList>
    </citation>
    <scope>NUCLEOTIDE SEQUENCE [LARGE SCALE GENOMIC DNA]</scope>
</reference>
<accession>A0AAV4XHS1</accession>
<organism evidence="1 2">
    <name type="scientific">Caerostris extrusa</name>
    <name type="common">Bark spider</name>
    <name type="synonym">Caerostris bankana</name>
    <dbReference type="NCBI Taxonomy" id="172846"/>
    <lineage>
        <taxon>Eukaryota</taxon>
        <taxon>Metazoa</taxon>
        <taxon>Ecdysozoa</taxon>
        <taxon>Arthropoda</taxon>
        <taxon>Chelicerata</taxon>
        <taxon>Arachnida</taxon>
        <taxon>Araneae</taxon>
        <taxon>Araneomorphae</taxon>
        <taxon>Entelegynae</taxon>
        <taxon>Araneoidea</taxon>
        <taxon>Araneidae</taxon>
        <taxon>Caerostris</taxon>
    </lineage>
</organism>
<proteinExistence type="predicted"/>
<dbReference type="AlphaFoldDB" id="A0AAV4XHS1"/>